<comment type="caution">
    <text evidence="3">The sequence shown here is derived from an EMBL/GenBank/DDBJ whole genome shotgun (WGS) entry which is preliminary data.</text>
</comment>
<keyword evidence="1" id="KW-1133">Transmembrane helix</keyword>
<evidence type="ECO:0000313" key="3">
    <source>
        <dbReference type="EMBL" id="RVW54371.1"/>
    </source>
</evidence>
<protein>
    <submittedName>
        <fullName evidence="3">Retrovirus-related Pol polyprotein from transposon RE1</fullName>
    </submittedName>
</protein>
<name>A0A438F325_VITVI</name>
<gene>
    <name evidence="3" type="primary">RE1_1290</name>
    <name evidence="3" type="ORF">CK203_068327</name>
</gene>
<evidence type="ECO:0000256" key="1">
    <source>
        <dbReference type="SAM" id="Phobius"/>
    </source>
</evidence>
<feature type="transmembrane region" description="Helical" evidence="1">
    <location>
        <begin position="245"/>
        <end position="266"/>
    </location>
</feature>
<dbReference type="PANTHER" id="PTHR47481">
    <property type="match status" value="1"/>
</dbReference>
<feature type="domain" description="Reverse transcriptase Ty1/copia-type" evidence="2">
    <location>
        <begin position="465"/>
        <end position="525"/>
    </location>
</feature>
<dbReference type="SUPFAM" id="SSF56672">
    <property type="entry name" value="DNA/RNA polymerases"/>
    <property type="match status" value="1"/>
</dbReference>
<feature type="transmembrane region" description="Helical" evidence="1">
    <location>
        <begin position="278"/>
        <end position="298"/>
    </location>
</feature>
<dbReference type="AlphaFoldDB" id="A0A438F325"/>
<evidence type="ECO:0000313" key="4">
    <source>
        <dbReference type="Proteomes" id="UP000288805"/>
    </source>
</evidence>
<dbReference type="Pfam" id="PF07727">
    <property type="entry name" value="RVT_2"/>
    <property type="match status" value="2"/>
</dbReference>
<dbReference type="EMBL" id="QGNW01001128">
    <property type="protein sequence ID" value="RVW54371.1"/>
    <property type="molecule type" value="Genomic_DNA"/>
</dbReference>
<reference evidence="3 4" key="1">
    <citation type="journal article" date="2018" name="PLoS Genet.">
        <title>Population sequencing reveals clonal diversity and ancestral inbreeding in the grapevine cultivar Chardonnay.</title>
        <authorList>
            <person name="Roach M.J."/>
            <person name="Johnson D.L."/>
            <person name="Bohlmann J."/>
            <person name="van Vuuren H.J."/>
            <person name="Jones S.J."/>
            <person name="Pretorius I.S."/>
            <person name="Schmidt S.A."/>
            <person name="Borneman A.R."/>
        </authorList>
    </citation>
    <scope>NUCLEOTIDE SEQUENCE [LARGE SCALE GENOMIC DNA]</scope>
    <source>
        <strain evidence="4">cv. Chardonnay</strain>
        <tissue evidence="3">Leaf</tissue>
    </source>
</reference>
<feature type="domain" description="Reverse transcriptase Ty1/copia-type" evidence="2">
    <location>
        <begin position="529"/>
        <end position="642"/>
    </location>
</feature>
<proteinExistence type="predicted"/>
<keyword evidence="1" id="KW-0472">Membrane</keyword>
<evidence type="ECO:0000259" key="2">
    <source>
        <dbReference type="Pfam" id="PF07727"/>
    </source>
</evidence>
<dbReference type="Proteomes" id="UP000288805">
    <property type="component" value="Unassembled WGS sequence"/>
</dbReference>
<keyword evidence="1" id="KW-0812">Transmembrane</keyword>
<sequence>MIHMVTIKLSSSNYLLWKSQLLHLLESEELLGHVDETLAPSPRFALADYHTPNIKYLAWKNTDQRFLSLLFSSLTKESMAEVMGLSTSRETLCDQPTPLEDQSTTLIKSTGSFVALVRTSPVFPLPKWLKHHYHPFPIWSPRLKALSFSRNPLTITIHPQLLSQPPITINLTQLSETNLTINWVATHLPTVTLVVPTPDRTVIDHVAKYAARNGTTLISATSNMHGVENLLVPQPTLPRPLRSPALLMGPSLVTALLPTSSIVCLHRFSEGIALPTKVFAVLIIPLLSFISPVMLNLMNTTFPLEMALGPNPPILFIFRISLNQACLILTPSPMSPLHHSPPITPSESNPCVICTDLVDKSLQVTDSLTGLSSPPLEPRSPSVAFDIAPTPAPTPAPPLGSHPMLTRAKANIFKTRHTANLSGFSFSGLLSALLASTEPKGFKSAAKNPTWLAAMDEEVQALQHNRTWVLVPRLAHTNIVGSKWVFRTKYLPNGSIEPLKACLVAKGYTQVPGLDYTDTFGPIIKATTPPRYIDPRYSNHVCQLKKALYGLKHAPRAWFQHFSYSLLALWFSCSLADTSFFAFHQQSDIICLLLYVDDIIITGNNSSLLDSFARKLNSEFATKDLGSLSYFLGLEATSTTDGLLSIS</sequence>
<dbReference type="PANTHER" id="PTHR47481:SF35">
    <property type="entry name" value="ZINC FINGER, CCHC-TYPE-RELATED"/>
    <property type="match status" value="1"/>
</dbReference>
<organism evidence="3 4">
    <name type="scientific">Vitis vinifera</name>
    <name type="common">Grape</name>
    <dbReference type="NCBI Taxonomy" id="29760"/>
    <lineage>
        <taxon>Eukaryota</taxon>
        <taxon>Viridiplantae</taxon>
        <taxon>Streptophyta</taxon>
        <taxon>Embryophyta</taxon>
        <taxon>Tracheophyta</taxon>
        <taxon>Spermatophyta</taxon>
        <taxon>Magnoliopsida</taxon>
        <taxon>eudicotyledons</taxon>
        <taxon>Gunneridae</taxon>
        <taxon>Pentapetalae</taxon>
        <taxon>rosids</taxon>
        <taxon>Vitales</taxon>
        <taxon>Vitaceae</taxon>
        <taxon>Viteae</taxon>
        <taxon>Vitis</taxon>
    </lineage>
</organism>
<accession>A0A438F325</accession>
<dbReference type="InterPro" id="IPR043502">
    <property type="entry name" value="DNA/RNA_pol_sf"/>
</dbReference>
<dbReference type="InterPro" id="IPR013103">
    <property type="entry name" value="RVT_2"/>
</dbReference>